<dbReference type="PANTHER" id="PTHR43133:SF62">
    <property type="entry name" value="RNA POLYMERASE SIGMA FACTOR SIGZ"/>
    <property type="match status" value="1"/>
</dbReference>
<dbReference type="InterPro" id="IPR036388">
    <property type="entry name" value="WH-like_DNA-bd_sf"/>
</dbReference>
<organism evidence="7 8">
    <name type="scientific">Gloeobacter violaceus (strain ATCC 29082 / PCC 7421)</name>
    <dbReference type="NCBI Taxonomy" id="251221"/>
    <lineage>
        <taxon>Bacteria</taxon>
        <taxon>Bacillati</taxon>
        <taxon>Cyanobacteriota</taxon>
        <taxon>Cyanophyceae</taxon>
        <taxon>Gloeobacterales</taxon>
        <taxon>Gloeobacteraceae</taxon>
        <taxon>Gloeobacter</taxon>
    </lineage>
</organism>
<dbReference type="InParanoid" id="Q7ND79"/>
<dbReference type="SUPFAM" id="SSF88946">
    <property type="entry name" value="Sigma2 domain of RNA polymerase sigma factors"/>
    <property type="match status" value="1"/>
</dbReference>
<dbReference type="SUPFAM" id="SSF88659">
    <property type="entry name" value="Sigma3 and sigma4 domains of RNA polymerase sigma factors"/>
    <property type="match status" value="1"/>
</dbReference>
<dbReference type="Proteomes" id="UP000000557">
    <property type="component" value="Chromosome"/>
</dbReference>
<dbReference type="AlphaFoldDB" id="Q7ND79"/>
<dbReference type="STRING" id="251221.gene:10761876"/>
<proteinExistence type="inferred from homology"/>
<name>Q7ND79_GLOVI</name>
<dbReference type="InterPro" id="IPR007627">
    <property type="entry name" value="RNA_pol_sigma70_r2"/>
</dbReference>
<reference evidence="7 8" key="1">
    <citation type="journal article" date="2003" name="DNA Res.">
        <title>Complete genome structure of Gloeobacter violaceus PCC 7421, a cyanobacterium that lacks thylakoids.</title>
        <authorList>
            <person name="Nakamura Y."/>
            <person name="Kaneko T."/>
            <person name="Sato S."/>
            <person name="Mimuro M."/>
            <person name="Miyashita H."/>
            <person name="Tsuchiya T."/>
            <person name="Sasamoto S."/>
            <person name="Watanabe A."/>
            <person name="Kawashima K."/>
            <person name="Kishida Y."/>
            <person name="Kiyokawa C."/>
            <person name="Kohara M."/>
            <person name="Matsumoto M."/>
            <person name="Matsuno A."/>
            <person name="Nakazaki N."/>
            <person name="Shimpo S."/>
            <person name="Takeuchi C."/>
            <person name="Yamada M."/>
            <person name="Tabata S."/>
        </authorList>
    </citation>
    <scope>NUCLEOTIDE SEQUENCE [LARGE SCALE GENOMIC DNA]</scope>
    <source>
        <strain evidence="8">ATCC 29082 / PCC 7421</strain>
    </source>
</reference>
<dbReference type="OrthoDB" id="9784272at2"/>
<dbReference type="InterPro" id="IPR013325">
    <property type="entry name" value="RNA_pol_sigma_r2"/>
</dbReference>
<dbReference type="Pfam" id="PF04542">
    <property type="entry name" value="Sigma70_r2"/>
    <property type="match status" value="1"/>
</dbReference>
<keyword evidence="8" id="KW-1185">Reference proteome</keyword>
<feature type="domain" description="RNA polymerase sigma factor 70 region 4 type 2" evidence="6">
    <location>
        <begin position="132"/>
        <end position="184"/>
    </location>
</feature>
<evidence type="ECO:0000256" key="4">
    <source>
        <dbReference type="ARBA" id="ARBA00023163"/>
    </source>
</evidence>
<dbReference type="RefSeq" id="WP_011144340.1">
    <property type="nucleotide sequence ID" value="NC_005125.1"/>
</dbReference>
<evidence type="ECO:0000313" key="8">
    <source>
        <dbReference type="Proteomes" id="UP000000557"/>
    </source>
</evidence>
<comment type="similarity">
    <text evidence="1">Belongs to the sigma-70 factor family. ECF subfamily.</text>
</comment>
<dbReference type="InterPro" id="IPR039425">
    <property type="entry name" value="RNA_pol_sigma-70-like"/>
</dbReference>
<gene>
    <name evidence="7" type="ordered locus">glr4357</name>
</gene>
<dbReference type="GO" id="GO:0006352">
    <property type="term" value="P:DNA-templated transcription initiation"/>
    <property type="evidence" value="ECO:0007669"/>
    <property type="project" value="InterPro"/>
</dbReference>
<dbReference type="InterPro" id="IPR013324">
    <property type="entry name" value="RNA_pol_sigma_r3/r4-like"/>
</dbReference>
<dbReference type="Pfam" id="PF08281">
    <property type="entry name" value="Sigma70_r4_2"/>
    <property type="match status" value="1"/>
</dbReference>
<dbReference type="PhylomeDB" id="Q7ND79"/>
<dbReference type="EMBL" id="BA000045">
    <property type="protein sequence ID" value="BAC92298.1"/>
    <property type="molecule type" value="Genomic_DNA"/>
</dbReference>
<accession>Q7ND79</accession>
<dbReference type="NCBIfam" id="TIGR02937">
    <property type="entry name" value="sigma70-ECF"/>
    <property type="match status" value="1"/>
</dbReference>
<dbReference type="CDD" id="cd06171">
    <property type="entry name" value="Sigma70_r4"/>
    <property type="match status" value="1"/>
</dbReference>
<dbReference type="NCBIfam" id="NF009172">
    <property type="entry name" value="PRK12519.1"/>
    <property type="match status" value="1"/>
</dbReference>
<dbReference type="EnsemblBacteria" id="BAC92298">
    <property type="protein sequence ID" value="BAC92298"/>
    <property type="gene ID" value="BAC92298"/>
</dbReference>
<dbReference type="InterPro" id="IPR013249">
    <property type="entry name" value="RNA_pol_sigma70_r4_t2"/>
</dbReference>
<sequence>MATTELSESMAQPSDAQLFYALRSGERTAMVSLYRRYASVVYGLALSILKNPQEAEDLSQEIFLSLWRGGGYNPERGSLSSYLMLLTRSRALDKLRARGRKLKMIERVGQVNLGEPSGVTPLERATVDECSERVREAVASLPLKERQVLELSVFSGLSYPQIAARTGTPLGTIKRWARKGMLQLKEDLKALIE</sequence>
<evidence type="ECO:0000256" key="3">
    <source>
        <dbReference type="ARBA" id="ARBA00023082"/>
    </source>
</evidence>
<dbReference type="InterPro" id="IPR014284">
    <property type="entry name" value="RNA_pol_sigma-70_dom"/>
</dbReference>
<dbReference type="PANTHER" id="PTHR43133">
    <property type="entry name" value="RNA POLYMERASE ECF-TYPE SIGMA FACTO"/>
    <property type="match status" value="1"/>
</dbReference>
<evidence type="ECO:0000259" key="5">
    <source>
        <dbReference type="Pfam" id="PF04542"/>
    </source>
</evidence>
<keyword evidence="4" id="KW-0804">Transcription</keyword>
<dbReference type="Gene3D" id="1.10.1740.10">
    <property type="match status" value="1"/>
</dbReference>
<dbReference type="KEGG" id="gvi:glr4357"/>
<protein>
    <submittedName>
        <fullName evidence="7">Glr4357 protein</fullName>
    </submittedName>
</protein>
<dbReference type="GO" id="GO:0006355">
    <property type="term" value="P:regulation of DNA-templated transcription"/>
    <property type="evidence" value="ECO:0000318"/>
    <property type="project" value="GO_Central"/>
</dbReference>
<evidence type="ECO:0000259" key="6">
    <source>
        <dbReference type="Pfam" id="PF08281"/>
    </source>
</evidence>
<evidence type="ECO:0000256" key="1">
    <source>
        <dbReference type="ARBA" id="ARBA00010641"/>
    </source>
</evidence>
<feature type="domain" description="RNA polymerase sigma-70 region 2" evidence="5">
    <location>
        <begin position="33"/>
        <end position="100"/>
    </location>
</feature>
<keyword evidence="2" id="KW-0805">Transcription regulation</keyword>
<evidence type="ECO:0000256" key="2">
    <source>
        <dbReference type="ARBA" id="ARBA00023015"/>
    </source>
</evidence>
<reference evidence="7 8" key="2">
    <citation type="journal article" date="2003" name="DNA Res.">
        <title>Complete genome structure of Gloeobacter violaceus PCC 7421, a cyanobacterium that lacks thylakoids (supplement).</title>
        <authorList>
            <person name="Nakamura Y."/>
            <person name="Kaneko T."/>
            <person name="Sato S."/>
            <person name="Mimuro M."/>
            <person name="Miyashita H."/>
            <person name="Tsuchiya T."/>
            <person name="Sasamoto S."/>
            <person name="Watanabe A."/>
            <person name="Kawashima K."/>
            <person name="Kishida Y."/>
            <person name="Kiyokawa C."/>
            <person name="Kohara M."/>
            <person name="Matsumoto M."/>
            <person name="Matsuno A."/>
            <person name="Nakazaki N."/>
            <person name="Shimpo S."/>
            <person name="Takeuchi C."/>
            <person name="Yamada M."/>
            <person name="Tabata S."/>
        </authorList>
    </citation>
    <scope>NUCLEOTIDE SEQUENCE [LARGE SCALE GENOMIC DNA]</scope>
    <source>
        <strain evidence="8">ATCC 29082 / PCC 7421</strain>
    </source>
</reference>
<evidence type="ECO:0000313" key="7">
    <source>
        <dbReference type="EMBL" id="BAC92298.1"/>
    </source>
</evidence>
<dbReference type="GO" id="GO:0003677">
    <property type="term" value="F:DNA binding"/>
    <property type="evidence" value="ECO:0007669"/>
    <property type="project" value="InterPro"/>
</dbReference>
<dbReference type="GO" id="GO:0016987">
    <property type="term" value="F:sigma factor activity"/>
    <property type="evidence" value="ECO:0000318"/>
    <property type="project" value="GO_Central"/>
</dbReference>
<keyword evidence="3" id="KW-0731">Sigma factor</keyword>
<dbReference type="HOGENOM" id="CLU_047691_9_3_3"/>
<dbReference type="Gene3D" id="1.10.10.10">
    <property type="entry name" value="Winged helix-like DNA-binding domain superfamily/Winged helix DNA-binding domain"/>
    <property type="match status" value="1"/>
</dbReference>
<dbReference type="eggNOG" id="COG1595">
    <property type="taxonomic scope" value="Bacteria"/>
</dbReference>